<accession>A0A0C1Z769</accession>
<organism evidence="2 3">
    <name type="scientific">Enhygromyxa salina</name>
    <dbReference type="NCBI Taxonomy" id="215803"/>
    <lineage>
        <taxon>Bacteria</taxon>
        <taxon>Pseudomonadati</taxon>
        <taxon>Myxococcota</taxon>
        <taxon>Polyangia</taxon>
        <taxon>Nannocystales</taxon>
        <taxon>Nannocystaceae</taxon>
        <taxon>Enhygromyxa</taxon>
    </lineage>
</organism>
<dbReference type="InterPro" id="IPR016024">
    <property type="entry name" value="ARM-type_fold"/>
</dbReference>
<evidence type="ECO:0000313" key="2">
    <source>
        <dbReference type="EMBL" id="KIG13484.1"/>
    </source>
</evidence>
<proteinExistence type="predicted"/>
<dbReference type="AlphaFoldDB" id="A0A0C1Z769"/>
<dbReference type="InterPro" id="IPR011030">
    <property type="entry name" value="Lipovitellin_superhlx_dom"/>
</dbReference>
<dbReference type="Proteomes" id="UP000031599">
    <property type="component" value="Unassembled WGS sequence"/>
</dbReference>
<feature type="compositionally biased region" description="Basic and acidic residues" evidence="1">
    <location>
        <begin position="254"/>
        <end position="266"/>
    </location>
</feature>
<evidence type="ECO:0000256" key="1">
    <source>
        <dbReference type="SAM" id="MobiDB-lite"/>
    </source>
</evidence>
<evidence type="ECO:0000313" key="3">
    <source>
        <dbReference type="Proteomes" id="UP000031599"/>
    </source>
</evidence>
<dbReference type="SUPFAM" id="SSF48371">
    <property type="entry name" value="ARM repeat"/>
    <property type="match status" value="1"/>
</dbReference>
<name>A0A0C1Z769_9BACT</name>
<gene>
    <name evidence="2" type="ORF">DB30_07996</name>
</gene>
<sequence length="561" mass="59196">MLSLALALVAACGSEPTRPVSVEHAPALWSLDYSFVVRSVGVANSAQPLVLDSVARGRLTVVSLDEPPLLVGSLAVDHMELRSGNQTLARLGAGEWSYLARRGSDGTIDAVWLAADMPAEAQSLTRFLIAQLQTPTPGITASQEQTPTGTVDARYHHFDLQLARFSVRTRRSPARAPDLRGATIFIADERGPVVVGSGQITWANLNAGDNVGSITLSSAVRGSATPIPDSASSTLRAQIETLSTAPPVPLRDQPLSKHERDAIRRETESWESVRARLLSAGADMDPTIVDRAAAHMAADETLVGELRALATDPSTPQTAVVAMYAALGDCGTQPCQNALTRELDRNGTVREQVIAALTRVVEPSVETIDRLLELGDDGHEVTRASIGIVLSRYAERDPADAGARVEQLVGGLDRCSDRLDGWFGLLGNAGLAEAKPALLACLNAQVPAARRALAAGAMRRIPGADVTHALVRLAVDDPSPTVQLACLRALVVRDVGDGDFAPIVAAGIDGWPVPALNQLLDIIENVDASGEVVGSLLEDLSRSGHEEVAARARRSAEGLDP</sequence>
<reference evidence="2 3" key="1">
    <citation type="submission" date="2014-12" db="EMBL/GenBank/DDBJ databases">
        <title>Genome assembly of Enhygromyxa salina DSM 15201.</title>
        <authorList>
            <person name="Sharma G."/>
            <person name="Subramanian S."/>
        </authorList>
    </citation>
    <scope>NUCLEOTIDE SEQUENCE [LARGE SCALE GENOMIC DNA]</scope>
    <source>
        <strain evidence="2 3">DSM 15201</strain>
    </source>
</reference>
<dbReference type="EMBL" id="JMCC02000094">
    <property type="protein sequence ID" value="KIG13484.1"/>
    <property type="molecule type" value="Genomic_DNA"/>
</dbReference>
<feature type="region of interest" description="Disordered" evidence="1">
    <location>
        <begin position="246"/>
        <end position="266"/>
    </location>
</feature>
<comment type="caution">
    <text evidence="2">The sequence shown here is derived from an EMBL/GenBank/DDBJ whole genome shotgun (WGS) entry which is preliminary data.</text>
</comment>
<protein>
    <submittedName>
        <fullName evidence="2">Uncharacterized protein</fullName>
    </submittedName>
</protein>
<dbReference type="Gene3D" id="1.25.10.20">
    <property type="entry name" value="Vitellinogen, superhelical"/>
    <property type="match status" value="1"/>
</dbReference>